<dbReference type="EMBL" id="MU859235">
    <property type="protein sequence ID" value="KAK3948970.1"/>
    <property type="molecule type" value="Genomic_DNA"/>
</dbReference>
<keyword evidence="5" id="KW-1185">Reference proteome</keyword>
<reference evidence="4" key="1">
    <citation type="journal article" date="2023" name="Mol. Phylogenet. Evol.">
        <title>Genome-scale phylogeny and comparative genomics of the fungal order Sordariales.</title>
        <authorList>
            <person name="Hensen N."/>
            <person name="Bonometti L."/>
            <person name="Westerberg I."/>
            <person name="Brannstrom I.O."/>
            <person name="Guillou S."/>
            <person name="Cros-Aarteil S."/>
            <person name="Calhoun S."/>
            <person name="Haridas S."/>
            <person name="Kuo A."/>
            <person name="Mondo S."/>
            <person name="Pangilinan J."/>
            <person name="Riley R."/>
            <person name="LaButti K."/>
            <person name="Andreopoulos B."/>
            <person name="Lipzen A."/>
            <person name="Chen C."/>
            <person name="Yan M."/>
            <person name="Daum C."/>
            <person name="Ng V."/>
            <person name="Clum A."/>
            <person name="Steindorff A."/>
            <person name="Ohm R.A."/>
            <person name="Martin F."/>
            <person name="Silar P."/>
            <person name="Natvig D.O."/>
            <person name="Lalanne C."/>
            <person name="Gautier V."/>
            <person name="Ament-Velasquez S.L."/>
            <person name="Kruys A."/>
            <person name="Hutchinson M.I."/>
            <person name="Powell A.J."/>
            <person name="Barry K."/>
            <person name="Miller A.N."/>
            <person name="Grigoriev I.V."/>
            <person name="Debuchy R."/>
            <person name="Gladieux P."/>
            <person name="Hiltunen Thoren M."/>
            <person name="Johannesson H."/>
        </authorList>
    </citation>
    <scope>NUCLEOTIDE SEQUENCE</scope>
    <source>
        <strain evidence="4">CBS 626.80</strain>
    </source>
</reference>
<protein>
    <recommendedName>
        <fullName evidence="3">NmrA-like domain-containing protein</fullName>
    </recommendedName>
</protein>
<keyword evidence="1" id="KW-0521">NADP</keyword>
<evidence type="ECO:0000259" key="3">
    <source>
        <dbReference type="Pfam" id="PF05368"/>
    </source>
</evidence>
<sequence>MSSETNHPIQKITLVGASGNLGRVLLSHLLNAATNNKKHNLQITILQRASSKSVYPAGHHPHLTVRTVPDSWSLPDLTSALRGQQAVIAAFPLRDLHSHLVLAEAAYACETVVRFIPADYGSVDARSPLARDLVPLFGKKVQVRELLEKLSKNSDGGRFSWTSLVNGHFFDWGLTNGFLHFYPFLDKGPRAHILGDGNAKSSQATLGQVARAVVNILTGDREHLAKTRNRVLMLQSFLVSQNDVVDVLEKVTGRKWEREQVDTQEYIRERKKVADQGGEGAAEAIEDLVFALGVVEGDWTKKKEYSMELLGLEEEDLETVVRKALEESEEGKKLLAESGN</sequence>
<name>A0AAN6NN68_9PEZI</name>
<dbReference type="GO" id="GO:0016491">
    <property type="term" value="F:oxidoreductase activity"/>
    <property type="evidence" value="ECO:0007669"/>
    <property type="project" value="UniProtKB-KW"/>
</dbReference>
<dbReference type="AlphaFoldDB" id="A0AAN6NN68"/>
<organism evidence="4 5">
    <name type="scientific">Pseudoneurospora amorphoporcata</name>
    <dbReference type="NCBI Taxonomy" id="241081"/>
    <lineage>
        <taxon>Eukaryota</taxon>
        <taxon>Fungi</taxon>
        <taxon>Dikarya</taxon>
        <taxon>Ascomycota</taxon>
        <taxon>Pezizomycotina</taxon>
        <taxon>Sordariomycetes</taxon>
        <taxon>Sordariomycetidae</taxon>
        <taxon>Sordariales</taxon>
        <taxon>Sordariaceae</taxon>
        <taxon>Pseudoneurospora</taxon>
    </lineage>
</organism>
<dbReference type="CDD" id="cd05259">
    <property type="entry name" value="PCBER_SDR_a"/>
    <property type="match status" value="1"/>
</dbReference>
<dbReference type="PANTHER" id="PTHR47706">
    <property type="entry name" value="NMRA-LIKE FAMILY PROTEIN"/>
    <property type="match status" value="1"/>
</dbReference>
<evidence type="ECO:0000313" key="4">
    <source>
        <dbReference type="EMBL" id="KAK3948970.1"/>
    </source>
</evidence>
<dbReference type="PANTHER" id="PTHR47706:SF9">
    <property type="entry name" value="NMRA-LIKE DOMAIN-CONTAINING PROTEIN-RELATED"/>
    <property type="match status" value="1"/>
</dbReference>
<evidence type="ECO:0000256" key="1">
    <source>
        <dbReference type="ARBA" id="ARBA00022857"/>
    </source>
</evidence>
<dbReference type="InterPro" id="IPR008030">
    <property type="entry name" value="NmrA-like"/>
</dbReference>
<dbReference type="Gene3D" id="3.40.50.720">
    <property type="entry name" value="NAD(P)-binding Rossmann-like Domain"/>
    <property type="match status" value="1"/>
</dbReference>
<dbReference type="Proteomes" id="UP001303222">
    <property type="component" value="Unassembled WGS sequence"/>
</dbReference>
<reference evidence="4" key="2">
    <citation type="submission" date="2023-06" db="EMBL/GenBank/DDBJ databases">
        <authorList>
            <consortium name="Lawrence Berkeley National Laboratory"/>
            <person name="Mondo S.J."/>
            <person name="Hensen N."/>
            <person name="Bonometti L."/>
            <person name="Westerberg I."/>
            <person name="Brannstrom I.O."/>
            <person name="Guillou S."/>
            <person name="Cros-Aarteil S."/>
            <person name="Calhoun S."/>
            <person name="Haridas S."/>
            <person name="Kuo A."/>
            <person name="Pangilinan J."/>
            <person name="Riley R."/>
            <person name="Labutti K."/>
            <person name="Andreopoulos B."/>
            <person name="Lipzen A."/>
            <person name="Chen C."/>
            <person name="Yanf M."/>
            <person name="Daum C."/>
            <person name="Ng V."/>
            <person name="Clum A."/>
            <person name="Steindorff A."/>
            <person name="Ohm R."/>
            <person name="Martin F."/>
            <person name="Silar P."/>
            <person name="Natvig D."/>
            <person name="Lalanne C."/>
            <person name="Gautier V."/>
            <person name="Ament-Velasquez S.L."/>
            <person name="Kruys A."/>
            <person name="Hutchinson M.I."/>
            <person name="Powell A.J."/>
            <person name="Barry K."/>
            <person name="Miller A.N."/>
            <person name="Grigoriev I.V."/>
            <person name="Debuchy R."/>
            <person name="Gladieux P."/>
            <person name="Thoren M.H."/>
            <person name="Johannesson H."/>
        </authorList>
    </citation>
    <scope>NUCLEOTIDE SEQUENCE</scope>
    <source>
        <strain evidence="4">CBS 626.80</strain>
    </source>
</reference>
<dbReference type="InterPro" id="IPR045312">
    <property type="entry name" value="PCBER-like"/>
</dbReference>
<gene>
    <name evidence="4" type="ORF">QBC32DRAFT_350225</name>
</gene>
<evidence type="ECO:0000313" key="5">
    <source>
        <dbReference type="Proteomes" id="UP001303222"/>
    </source>
</evidence>
<feature type="domain" description="NmrA-like" evidence="3">
    <location>
        <begin position="10"/>
        <end position="268"/>
    </location>
</feature>
<dbReference type="InterPro" id="IPR036291">
    <property type="entry name" value="NAD(P)-bd_dom_sf"/>
</dbReference>
<accession>A0AAN6NN68</accession>
<dbReference type="Pfam" id="PF05368">
    <property type="entry name" value="NmrA"/>
    <property type="match status" value="1"/>
</dbReference>
<dbReference type="InterPro" id="IPR051609">
    <property type="entry name" value="NmrA/Isoflavone_reductase-like"/>
</dbReference>
<proteinExistence type="predicted"/>
<dbReference type="SUPFAM" id="SSF51735">
    <property type="entry name" value="NAD(P)-binding Rossmann-fold domains"/>
    <property type="match status" value="1"/>
</dbReference>
<dbReference type="Gene3D" id="3.90.25.10">
    <property type="entry name" value="UDP-galactose 4-epimerase, domain 1"/>
    <property type="match status" value="1"/>
</dbReference>
<comment type="caution">
    <text evidence="4">The sequence shown here is derived from an EMBL/GenBank/DDBJ whole genome shotgun (WGS) entry which is preliminary data.</text>
</comment>
<keyword evidence="2" id="KW-0560">Oxidoreductase</keyword>
<evidence type="ECO:0000256" key="2">
    <source>
        <dbReference type="ARBA" id="ARBA00023002"/>
    </source>
</evidence>